<protein>
    <submittedName>
        <fullName evidence="1">Uncharacterized protein</fullName>
    </submittedName>
</protein>
<evidence type="ECO:0000313" key="1">
    <source>
        <dbReference type="EMBL" id="KKM32973.1"/>
    </source>
</evidence>
<organism evidence="1">
    <name type="scientific">marine sediment metagenome</name>
    <dbReference type="NCBI Taxonomy" id="412755"/>
    <lineage>
        <taxon>unclassified sequences</taxon>
        <taxon>metagenomes</taxon>
        <taxon>ecological metagenomes</taxon>
    </lineage>
</organism>
<accession>A0A0F9IL57</accession>
<reference evidence="1" key="1">
    <citation type="journal article" date="2015" name="Nature">
        <title>Complex archaea that bridge the gap between prokaryotes and eukaryotes.</title>
        <authorList>
            <person name="Spang A."/>
            <person name="Saw J.H."/>
            <person name="Jorgensen S.L."/>
            <person name="Zaremba-Niedzwiedzka K."/>
            <person name="Martijn J."/>
            <person name="Lind A.E."/>
            <person name="van Eijk R."/>
            <person name="Schleper C."/>
            <person name="Guy L."/>
            <person name="Ettema T.J."/>
        </authorList>
    </citation>
    <scope>NUCLEOTIDE SEQUENCE</scope>
</reference>
<proteinExistence type="predicted"/>
<feature type="non-terminal residue" evidence="1">
    <location>
        <position position="1"/>
    </location>
</feature>
<name>A0A0F9IL57_9ZZZZ</name>
<evidence type="ECO:0000313" key="2">
    <source>
        <dbReference type="EMBL" id="KKM60216.1"/>
    </source>
</evidence>
<gene>
    <name evidence="2" type="ORF">LCGC14_1544050</name>
    <name evidence="1" type="ORF">LCGC14_1565540</name>
</gene>
<dbReference type="EMBL" id="LAZR01012142">
    <property type="protein sequence ID" value="KKM32973.1"/>
    <property type="molecule type" value="Genomic_DNA"/>
</dbReference>
<dbReference type="EMBL" id="LAZR01011721">
    <property type="protein sequence ID" value="KKM60216.1"/>
    <property type="molecule type" value="Genomic_DNA"/>
</dbReference>
<dbReference type="AlphaFoldDB" id="A0A0F9IL57"/>
<comment type="caution">
    <text evidence="1">The sequence shown here is derived from an EMBL/GenBank/DDBJ whole genome shotgun (WGS) entry which is preliminary data.</text>
</comment>
<sequence>AEFKKLDAWFGKYQEIWNEYFALKKE</sequence>